<feature type="domain" description="DUF6160" evidence="1">
    <location>
        <begin position="4"/>
        <end position="81"/>
    </location>
</feature>
<protein>
    <recommendedName>
        <fullName evidence="1">DUF6160 domain-containing protein</fullName>
    </recommendedName>
</protein>
<organism evidence="2 4">
    <name type="scientific">Acinetobacter terrae</name>
    <dbReference type="NCBI Taxonomy" id="2731247"/>
    <lineage>
        <taxon>Bacteria</taxon>
        <taxon>Pseudomonadati</taxon>
        <taxon>Pseudomonadota</taxon>
        <taxon>Gammaproteobacteria</taxon>
        <taxon>Moraxellales</taxon>
        <taxon>Moraxellaceae</taxon>
        <taxon>Acinetobacter</taxon>
        <taxon>Acinetobacter Taxon 24</taxon>
    </lineage>
</organism>
<dbReference type="EMBL" id="JABERG010000020">
    <property type="protein sequence ID" value="NNH88742.1"/>
    <property type="molecule type" value="Genomic_DNA"/>
</dbReference>
<dbReference type="AlphaFoldDB" id="A0A8E4FA21"/>
<reference evidence="4 5" key="1">
    <citation type="submission" date="2020-04" db="EMBL/GenBank/DDBJ databases">
        <title>Acinetobacter Taxon 24.</title>
        <authorList>
            <person name="Nemec A."/>
            <person name="Radolfova-Krizova L."/>
            <person name="Higgins P.G."/>
            <person name="Spanelova P."/>
        </authorList>
    </citation>
    <scope>NUCLEOTIDE SEQUENCE [LARGE SCALE GENOMIC DNA]</scope>
    <source>
        <strain evidence="3 5">ANC 4279</strain>
        <strain evidence="2 4">ANC 4280</strain>
    </source>
</reference>
<comment type="caution">
    <text evidence="2">The sequence shown here is derived from an EMBL/GenBank/DDBJ whole genome shotgun (WGS) entry which is preliminary data.</text>
</comment>
<dbReference type="Proteomes" id="UP000532147">
    <property type="component" value="Unassembled WGS sequence"/>
</dbReference>
<dbReference type="InterPro" id="IPR046158">
    <property type="entry name" value="DUF6160"/>
</dbReference>
<dbReference type="Pfam" id="PF19657">
    <property type="entry name" value="DUF6160"/>
    <property type="match status" value="1"/>
</dbReference>
<evidence type="ECO:0000313" key="2">
    <source>
        <dbReference type="EMBL" id="NNH39754.1"/>
    </source>
</evidence>
<evidence type="ECO:0000313" key="3">
    <source>
        <dbReference type="EMBL" id="NNH88742.1"/>
    </source>
</evidence>
<dbReference type="Proteomes" id="UP000546536">
    <property type="component" value="Unassembled WGS sequence"/>
</dbReference>
<accession>A0A8E4FA21</accession>
<gene>
    <name evidence="2" type="ORF">HLH11_14170</name>
    <name evidence="3" type="ORF">HLH13_13700</name>
</gene>
<keyword evidence="5" id="KW-1185">Reference proteome</keyword>
<proteinExistence type="predicted"/>
<dbReference type="EMBL" id="JABERH010000031">
    <property type="protein sequence ID" value="NNH39754.1"/>
    <property type="molecule type" value="Genomic_DNA"/>
</dbReference>
<evidence type="ECO:0000313" key="5">
    <source>
        <dbReference type="Proteomes" id="UP000546536"/>
    </source>
</evidence>
<evidence type="ECO:0000313" key="4">
    <source>
        <dbReference type="Proteomes" id="UP000532147"/>
    </source>
</evidence>
<dbReference type="RefSeq" id="WP_171535195.1">
    <property type="nucleotide sequence ID" value="NZ_JABERG010000020.1"/>
</dbReference>
<evidence type="ECO:0000259" key="1">
    <source>
        <dbReference type="Pfam" id="PF19657"/>
    </source>
</evidence>
<name>A0A8E4FA21_9GAMM</name>
<sequence>MIKTTMKLNVLTVCMCLAQQGYALEQIDEQELSSVTGQDGIVIRHEVSRVKIEQANWYDPNPAANVQMGLGLHNVQIDGANNKPIVSQLEFDVGGGTSSGAGIRLAASVAPFTATADLVLVKNTCSTNPCQQAANSLRTPGVKSNQSLGMLGISTSTPLNFVLQTTGGLFNKYAKASIDFQLQNATISHKLGLNSLILNDFNFNFAGDGYMYIDQDEGLVLSTYNENQNHYVDLKRVTDTTDIAIGRTDATNPGVNIDLRYNTPSNERKNIMRLGASGAVTNAKLAVNGNQAKVANFEVNNKVNGVLTKETKTASGYNGAGNDSGLVGSGGLHLSLAADFTNASDTNLPATMSATTLEIGHTGKGSHAIEFSNLRQLTTRAADGTLHKKNAYIDFGDIYINTVTTKTLDFIINENIQKTLVVTSPILKQTLTTAANPKDVVLIAIRGMDFQSIAAKARIISDNSLQKLNGNGGTWGIGIPIYNLNANVALSAGTYGTANKSGIAYNVMASTEGYGIDSKTGLPSTTSIILIDGQNGVHSEPVNYYAGFRNIDAFFQSDGVIGYENEGIYIRADKLLIAAKAELAIGQLPGSKYNCASGTYAKCGTYVPHDNFSKRDDVITNIAFKLDGSGELLIIPGIDPTTENPDSNFLAFDAKFKFRPLSTAEVADVANLGSYFSLTNEDIDVDGKLKTSGIHFNRIEGDLAMKAKVRVSADTVTFDNQVKLNAGNNIATPFRTNFAMSTNGNMQNIASIALTGGTIRSTLGITPR</sequence>